<dbReference type="InterPro" id="IPR011032">
    <property type="entry name" value="GroES-like_sf"/>
</dbReference>
<dbReference type="CDD" id="cd05284">
    <property type="entry name" value="arabinose_DH_like"/>
    <property type="match status" value="1"/>
</dbReference>
<evidence type="ECO:0000256" key="1">
    <source>
        <dbReference type="ARBA" id="ARBA00001947"/>
    </source>
</evidence>
<dbReference type="AlphaFoldDB" id="A0A248JVV6"/>
<dbReference type="GO" id="GO:0004022">
    <property type="term" value="F:alcohol dehydrogenase (NAD+) activity"/>
    <property type="evidence" value="ECO:0007669"/>
    <property type="project" value="UniProtKB-EC"/>
</dbReference>
<dbReference type="PANTHER" id="PTHR42940:SF8">
    <property type="entry name" value="VACUOLAR PROTEIN SORTING-ASSOCIATED PROTEIN 11"/>
    <property type="match status" value="1"/>
</dbReference>
<dbReference type="GO" id="GO:0008270">
    <property type="term" value="F:zinc ion binding"/>
    <property type="evidence" value="ECO:0007669"/>
    <property type="project" value="InterPro"/>
</dbReference>
<evidence type="ECO:0000256" key="6">
    <source>
        <dbReference type="ARBA" id="ARBA00023002"/>
    </source>
</evidence>
<dbReference type="Proteomes" id="UP000197153">
    <property type="component" value="Chromosome 2"/>
</dbReference>
<dbReference type="EC" id="1.1.1.1" evidence="3"/>
<comment type="cofactor">
    <cofactor evidence="1 7">
        <name>Zn(2+)</name>
        <dbReference type="ChEBI" id="CHEBI:29105"/>
    </cofactor>
</comment>
<dbReference type="EMBL" id="CP022111">
    <property type="protein sequence ID" value="ASG22354.1"/>
    <property type="molecule type" value="Genomic_DNA"/>
</dbReference>
<accession>A0A248JVV6</accession>
<comment type="similarity">
    <text evidence="2 7">Belongs to the zinc-containing alcohol dehydrogenase family.</text>
</comment>
<gene>
    <name evidence="9" type="ORF">Y958_15485</name>
</gene>
<evidence type="ECO:0000256" key="3">
    <source>
        <dbReference type="ARBA" id="ARBA00013190"/>
    </source>
</evidence>
<dbReference type="Pfam" id="PF00107">
    <property type="entry name" value="ADH_zinc_N"/>
    <property type="match status" value="1"/>
</dbReference>
<keyword evidence="10" id="KW-1185">Reference proteome</keyword>
<feature type="domain" description="Enoyl reductase (ER)" evidence="8">
    <location>
        <begin position="11"/>
        <end position="349"/>
    </location>
</feature>
<dbReference type="SUPFAM" id="SSF51735">
    <property type="entry name" value="NAD(P)-binding Rossmann-fold domains"/>
    <property type="match status" value="1"/>
</dbReference>
<evidence type="ECO:0000256" key="4">
    <source>
        <dbReference type="ARBA" id="ARBA00022723"/>
    </source>
</evidence>
<dbReference type="InterPro" id="IPR002328">
    <property type="entry name" value="ADH_Zn_CS"/>
</dbReference>
<evidence type="ECO:0000256" key="7">
    <source>
        <dbReference type="RuleBase" id="RU361277"/>
    </source>
</evidence>
<dbReference type="Gene3D" id="3.40.50.720">
    <property type="entry name" value="NAD(P)-binding Rossmann-like Domain"/>
    <property type="match status" value="1"/>
</dbReference>
<dbReference type="Gene3D" id="3.90.180.10">
    <property type="entry name" value="Medium-chain alcohol dehydrogenases, catalytic domain"/>
    <property type="match status" value="1"/>
</dbReference>
<dbReference type="InterPro" id="IPR013154">
    <property type="entry name" value="ADH-like_N"/>
</dbReference>
<dbReference type="InterPro" id="IPR020843">
    <property type="entry name" value="ER"/>
</dbReference>
<keyword evidence="4 7" id="KW-0479">Metal-binding</keyword>
<dbReference type="RefSeq" id="WP_088872942.1">
    <property type="nucleotide sequence ID" value="NZ_CP022111.1"/>
</dbReference>
<dbReference type="SUPFAM" id="SSF50129">
    <property type="entry name" value="GroES-like"/>
    <property type="match status" value="1"/>
</dbReference>
<evidence type="ECO:0000259" key="8">
    <source>
        <dbReference type="SMART" id="SM00829"/>
    </source>
</evidence>
<dbReference type="KEGG" id="nao:Y958_15485"/>
<keyword evidence="5 7" id="KW-0862">Zinc</keyword>
<dbReference type="Pfam" id="PF08240">
    <property type="entry name" value="ADH_N"/>
    <property type="match status" value="1"/>
</dbReference>
<dbReference type="PROSITE" id="PS00059">
    <property type="entry name" value="ADH_ZINC"/>
    <property type="match status" value="1"/>
</dbReference>
<evidence type="ECO:0000313" key="9">
    <source>
        <dbReference type="EMBL" id="ASG22354.1"/>
    </source>
</evidence>
<evidence type="ECO:0000256" key="2">
    <source>
        <dbReference type="ARBA" id="ARBA00008072"/>
    </source>
</evidence>
<proteinExistence type="inferred from homology"/>
<organism evidence="9 10">
    <name type="scientific">Nitrospirillum viridazoti CBAmc</name>
    <dbReference type="NCBI Taxonomy" id="1441467"/>
    <lineage>
        <taxon>Bacteria</taxon>
        <taxon>Pseudomonadati</taxon>
        <taxon>Pseudomonadota</taxon>
        <taxon>Alphaproteobacteria</taxon>
        <taxon>Rhodospirillales</taxon>
        <taxon>Azospirillaceae</taxon>
        <taxon>Nitrospirillum</taxon>
        <taxon>Nitrospirillum viridazoti</taxon>
    </lineage>
</organism>
<evidence type="ECO:0000256" key="5">
    <source>
        <dbReference type="ARBA" id="ARBA00022833"/>
    </source>
</evidence>
<reference evidence="9 10" key="1">
    <citation type="submission" date="2017-06" db="EMBL/GenBank/DDBJ databases">
        <title>Complete genome sequence of Nitrospirillum amazonense strain CBAmC, an endophytic nitrogen-fixing and plant growth-promoting bacterium, isolated from sugarcane.</title>
        <authorList>
            <person name="Schwab S."/>
            <person name="dos Santos Teixeira K.R."/>
            <person name="Simoes Araujo J.L."/>
            <person name="Soares Vidal M."/>
            <person name="Borges de Freitas H.R."/>
            <person name="Rivello Crivelaro A.L."/>
            <person name="Bueno de Camargo Nunes A."/>
            <person name="dos Santos C.M."/>
            <person name="Palmeira da Silva Rosa D."/>
            <person name="da Silva Padilha D."/>
            <person name="da Silva E."/>
            <person name="Araujo Terra L."/>
            <person name="Soares Mendes V."/>
            <person name="Farinelli L."/>
            <person name="Magalhaes Cruz L."/>
            <person name="Baldani J.I."/>
        </authorList>
    </citation>
    <scope>NUCLEOTIDE SEQUENCE [LARGE SCALE GENOMIC DNA]</scope>
    <source>
        <strain evidence="9 10">CBAmC</strain>
    </source>
</reference>
<dbReference type="InterPro" id="IPR036291">
    <property type="entry name" value="NAD(P)-bd_dom_sf"/>
</dbReference>
<dbReference type="InterPro" id="IPR013149">
    <property type="entry name" value="ADH-like_C"/>
</dbReference>
<name>A0A248JVV6_9PROT</name>
<sequence length="351" mass="37594">MKAARILEYKKPLVLEDIAVPDIQPDEVLVKVAACGMCRSDVLLIDGFFQGYGDIPPPVIPGHEITGTIEKIGGVVPKAAGIEEGDHVVVSPGWGDGVCKHCQVGDTHICPNVRWPGFGPYGGFAEYIPVPARYVIKVAKHLKFEQLAPLTDAGLTPYRGLKKIRDAGGLGPDRVIGVFGIGGLGAYAVQYAKLLGAGGPVVAVARNEEKLQVARKYGADHIIAIEGKSSEDVGKELKKATGQDKFDAIIDCAGATEMMRLAFSRLGISGHYADVGFIGDRIDIPLFPRVSGEQTFHGSFWGNNADLTEVMALAAEGKIQHTIKTISFGDINEYVDLMRDNKIVGRAVVTF</sequence>
<dbReference type="SMART" id="SM00829">
    <property type="entry name" value="PKS_ER"/>
    <property type="match status" value="1"/>
</dbReference>
<keyword evidence="6" id="KW-0560">Oxidoreductase</keyword>
<dbReference type="PANTHER" id="PTHR42940">
    <property type="entry name" value="ALCOHOL DEHYDROGENASE 1-RELATED"/>
    <property type="match status" value="1"/>
</dbReference>
<protein>
    <recommendedName>
        <fullName evidence="3">alcohol dehydrogenase</fullName>
        <ecNumber evidence="3">1.1.1.1</ecNumber>
    </recommendedName>
</protein>
<evidence type="ECO:0000313" key="10">
    <source>
        <dbReference type="Proteomes" id="UP000197153"/>
    </source>
</evidence>